<feature type="non-terminal residue" evidence="2">
    <location>
        <position position="284"/>
    </location>
</feature>
<comment type="caution">
    <text evidence="2">The sequence shown here is derived from an EMBL/GenBank/DDBJ whole genome shotgun (WGS) entry which is preliminary data.</text>
</comment>
<evidence type="ECO:0000313" key="3">
    <source>
        <dbReference type="Proteomes" id="UP000593568"/>
    </source>
</evidence>
<dbReference type="Pfam" id="PF10536">
    <property type="entry name" value="PMD"/>
    <property type="match status" value="1"/>
</dbReference>
<dbReference type="GO" id="GO:0010073">
    <property type="term" value="P:meristem maintenance"/>
    <property type="evidence" value="ECO:0007669"/>
    <property type="project" value="InterPro"/>
</dbReference>
<organism evidence="2 3">
    <name type="scientific">Gossypium trilobum</name>
    <dbReference type="NCBI Taxonomy" id="34281"/>
    <lineage>
        <taxon>Eukaryota</taxon>
        <taxon>Viridiplantae</taxon>
        <taxon>Streptophyta</taxon>
        <taxon>Embryophyta</taxon>
        <taxon>Tracheophyta</taxon>
        <taxon>Spermatophyta</taxon>
        <taxon>Magnoliopsida</taxon>
        <taxon>eudicotyledons</taxon>
        <taxon>Gunneridae</taxon>
        <taxon>Pentapetalae</taxon>
        <taxon>rosids</taxon>
        <taxon>malvids</taxon>
        <taxon>Malvales</taxon>
        <taxon>Malvaceae</taxon>
        <taxon>Malvoideae</taxon>
        <taxon>Gossypium</taxon>
    </lineage>
</organism>
<proteinExistence type="predicted"/>
<dbReference type="Proteomes" id="UP000593568">
    <property type="component" value="Unassembled WGS sequence"/>
</dbReference>
<accession>A0A7J9DLH7</accession>
<dbReference type="PANTHER" id="PTHR46033">
    <property type="entry name" value="PROTEIN MAIN-LIKE 2"/>
    <property type="match status" value="1"/>
</dbReference>
<dbReference type="AlphaFoldDB" id="A0A7J9DLH7"/>
<name>A0A7J9DLH7_9ROSI</name>
<evidence type="ECO:0000259" key="1">
    <source>
        <dbReference type="Pfam" id="PF10536"/>
    </source>
</evidence>
<gene>
    <name evidence="2" type="ORF">Gotri_024226</name>
</gene>
<dbReference type="InterPro" id="IPR019557">
    <property type="entry name" value="AminoTfrase-like_pln_mobile"/>
</dbReference>
<dbReference type="InterPro" id="IPR044824">
    <property type="entry name" value="MAIN-like"/>
</dbReference>
<sequence>EDQILETYIHNLSVSAPISIHGHLRDARFLYVARMLRRTRKMETRDIHIPYSLRVDWSTTCEQLLGKVLNKFSGSRIEMGWLEENFKRIDTFASDIEKEQFVRAFILRLIVGLLMPDKSQNLVHLRWLLLLVDLKEAGHVSQGSVVLVILFREMYQATKPEKVKINCYKFILQSWAWWNNRARHTCILTELEDIRLALYQQSKEEFGCTQRIPSSPQYLDDLHKIDLRRKLEKDLSKFHKNISRCSSVGITTSCIYYQMWKGVGSVALGDQEERPAILGRESIS</sequence>
<protein>
    <recommendedName>
        <fullName evidence="1">Aminotransferase-like plant mobile domain-containing protein</fullName>
    </recommendedName>
</protein>
<evidence type="ECO:0000313" key="2">
    <source>
        <dbReference type="EMBL" id="MBA0761600.1"/>
    </source>
</evidence>
<keyword evidence="3" id="KW-1185">Reference proteome</keyword>
<dbReference type="PANTHER" id="PTHR46033:SF8">
    <property type="entry name" value="PROTEIN MAINTENANCE OF MERISTEMS-LIKE"/>
    <property type="match status" value="1"/>
</dbReference>
<feature type="domain" description="Aminotransferase-like plant mobile" evidence="1">
    <location>
        <begin position="58"/>
        <end position="184"/>
    </location>
</feature>
<dbReference type="EMBL" id="JABEZW010000003">
    <property type="protein sequence ID" value="MBA0761600.1"/>
    <property type="molecule type" value="Genomic_DNA"/>
</dbReference>
<reference evidence="2 3" key="1">
    <citation type="journal article" date="2019" name="Genome Biol. Evol.">
        <title>Insights into the evolution of the New World diploid cottons (Gossypium, subgenus Houzingenia) based on genome sequencing.</title>
        <authorList>
            <person name="Grover C.E."/>
            <person name="Arick M.A. 2nd"/>
            <person name="Thrash A."/>
            <person name="Conover J.L."/>
            <person name="Sanders W.S."/>
            <person name="Peterson D.G."/>
            <person name="Frelichowski J.E."/>
            <person name="Scheffler J.A."/>
            <person name="Scheffler B.E."/>
            <person name="Wendel J.F."/>
        </authorList>
    </citation>
    <scope>NUCLEOTIDE SEQUENCE [LARGE SCALE GENOMIC DNA]</scope>
    <source>
        <strain evidence="2">8</strain>
        <tissue evidence="2">Leaf</tissue>
    </source>
</reference>